<accession>A0ABY4PYK9</accession>
<name>A0ABY4PYK9_9ACTN</name>
<proteinExistence type="predicted"/>
<evidence type="ECO:0000313" key="2">
    <source>
        <dbReference type="Proteomes" id="UP000829992"/>
    </source>
</evidence>
<reference evidence="1 2" key="1">
    <citation type="submission" date="2022-05" db="EMBL/GenBank/DDBJ databases">
        <authorList>
            <person name="Zhou X."/>
            <person name="Li K."/>
            <person name="Man Y."/>
        </authorList>
    </citation>
    <scope>NUCLEOTIDE SEQUENCE [LARGE SCALE GENOMIC DNA]</scope>
    <source>
        <strain evidence="1 2">MS405</strain>
    </source>
</reference>
<keyword evidence="2" id="KW-1185">Reference proteome</keyword>
<gene>
    <name evidence="1" type="ORF">M4V62_26040</name>
</gene>
<evidence type="ECO:0000313" key="1">
    <source>
        <dbReference type="EMBL" id="UQT58264.1"/>
    </source>
</evidence>
<sequence length="229" mass="24214">MTAAPRFMLDASAEDPGADVWFAEPAGFTAIPMAALLNHPPDGPGADGLRAALGPLLDAAPDETARERFVAQLASGQQLLAALCEVGTVHCSIGLHRDDVADPGEGGSSGQPLLSFFTLSWRDTAVAPPAVTAARTVTPAGHHTRIEYLDLPCGPATLSESVRILTAGTGLPQEPLLQVHAHLPHPDGRRLVVLAMCTMAVERREDYRRLLHQIAELVSFENPLDDVSG</sequence>
<organism evidence="1 2">
    <name type="scientific">Streptomyces durmitorensis</name>
    <dbReference type="NCBI Taxonomy" id="319947"/>
    <lineage>
        <taxon>Bacteria</taxon>
        <taxon>Bacillati</taxon>
        <taxon>Actinomycetota</taxon>
        <taxon>Actinomycetes</taxon>
        <taxon>Kitasatosporales</taxon>
        <taxon>Streptomycetaceae</taxon>
        <taxon>Streptomyces</taxon>
    </lineage>
</organism>
<protein>
    <submittedName>
        <fullName evidence="1">Uncharacterized protein</fullName>
    </submittedName>
</protein>
<dbReference type="EMBL" id="CP097289">
    <property type="protein sequence ID" value="UQT58264.1"/>
    <property type="molecule type" value="Genomic_DNA"/>
</dbReference>
<dbReference type="Proteomes" id="UP000829992">
    <property type="component" value="Chromosome"/>
</dbReference>
<dbReference type="RefSeq" id="WP_249589636.1">
    <property type="nucleotide sequence ID" value="NZ_BAAAQL010000026.1"/>
</dbReference>